<evidence type="ECO:0000313" key="1">
    <source>
        <dbReference type="EMBL" id="KAL0486602.1"/>
    </source>
</evidence>
<dbReference type="AlphaFoldDB" id="A0AAW2Z9Q9"/>
<gene>
    <name evidence="1" type="ORF">AKO1_001423</name>
</gene>
<name>A0AAW2Z9Q9_9EUKA</name>
<evidence type="ECO:0000313" key="2">
    <source>
        <dbReference type="Proteomes" id="UP001431209"/>
    </source>
</evidence>
<protein>
    <submittedName>
        <fullName evidence="1">Osm-3</fullName>
    </submittedName>
</protein>
<keyword evidence="2" id="KW-1185">Reference proteome</keyword>
<organism evidence="1 2">
    <name type="scientific">Acrasis kona</name>
    <dbReference type="NCBI Taxonomy" id="1008807"/>
    <lineage>
        <taxon>Eukaryota</taxon>
        <taxon>Discoba</taxon>
        <taxon>Heterolobosea</taxon>
        <taxon>Tetramitia</taxon>
        <taxon>Eutetramitia</taxon>
        <taxon>Acrasidae</taxon>
        <taxon>Acrasis</taxon>
    </lineage>
</organism>
<dbReference type="Proteomes" id="UP001431209">
    <property type="component" value="Unassembled WGS sequence"/>
</dbReference>
<sequence>MQSATQNLQWEMQRAQTKLLTLRLDLQSRLEMEYLNGNHDELNPFSLLDRLRVLEDKSVEMEQKCVEIIKAKEIALTFTENVLIEQNRRYIQELSKEDLRSDPKVEVIRQMSACIKEKKAETHLKF</sequence>
<accession>A0AAW2Z9Q9</accession>
<dbReference type="EMBL" id="JAOPGA020001251">
    <property type="protein sequence ID" value="KAL0486602.1"/>
    <property type="molecule type" value="Genomic_DNA"/>
</dbReference>
<reference evidence="1 2" key="1">
    <citation type="submission" date="2024-03" db="EMBL/GenBank/DDBJ databases">
        <title>The Acrasis kona genome and developmental transcriptomes reveal deep origins of eukaryotic multicellular pathways.</title>
        <authorList>
            <person name="Sheikh S."/>
            <person name="Fu C.-J."/>
            <person name="Brown M.W."/>
            <person name="Baldauf S.L."/>
        </authorList>
    </citation>
    <scope>NUCLEOTIDE SEQUENCE [LARGE SCALE GENOMIC DNA]</scope>
    <source>
        <strain evidence="1 2">ATCC MYA-3509</strain>
    </source>
</reference>
<comment type="caution">
    <text evidence="1">The sequence shown here is derived from an EMBL/GenBank/DDBJ whole genome shotgun (WGS) entry which is preliminary data.</text>
</comment>
<proteinExistence type="predicted"/>
<dbReference type="Gene3D" id="6.10.250.1380">
    <property type="match status" value="1"/>
</dbReference>